<gene>
    <name evidence="1" type="ORF">O3M35_001620</name>
</gene>
<organism evidence="1 2">
    <name type="scientific">Rhynocoris fuscipes</name>
    <dbReference type="NCBI Taxonomy" id="488301"/>
    <lineage>
        <taxon>Eukaryota</taxon>
        <taxon>Metazoa</taxon>
        <taxon>Ecdysozoa</taxon>
        <taxon>Arthropoda</taxon>
        <taxon>Hexapoda</taxon>
        <taxon>Insecta</taxon>
        <taxon>Pterygota</taxon>
        <taxon>Neoptera</taxon>
        <taxon>Paraneoptera</taxon>
        <taxon>Hemiptera</taxon>
        <taxon>Heteroptera</taxon>
        <taxon>Panheteroptera</taxon>
        <taxon>Cimicomorpha</taxon>
        <taxon>Reduviidae</taxon>
        <taxon>Harpactorinae</taxon>
        <taxon>Harpactorini</taxon>
        <taxon>Rhynocoris</taxon>
    </lineage>
</organism>
<dbReference type="Proteomes" id="UP001461498">
    <property type="component" value="Unassembled WGS sequence"/>
</dbReference>
<dbReference type="EMBL" id="JAPXFL010000010">
    <property type="protein sequence ID" value="KAK9500339.1"/>
    <property type="molecule type" value="Genomic_DNA"/>
</dbReference>
<name>A0AAW1CRY6_9HEMI</name>
<keyword evidence="2" id="KW-1185">Reference proteome</keyword>
<evidence type="ECO:0000313" key="1">
    <source>
        <dbReference type="EMBL" id="KAK9500339.1"/>
    </source>
</evidence>
<reference evidence="1 2" key="1">
    <citation type="submission" date="2022-12" db="EMBL/GenBank/DDBJ databases">
        <title>Chromosome-level genome assembly of true bugs.</title>
        <authorList>
            <person name="Ma L."/>
            <person name="Li H."/>
        </authorList>
    </citation>
    <scope>NUCLEOTIDE SEQUENCE [LARGE SCALE GENOMIC DNA]</scope>
    <source>
        <strain evidence="1">Lab_2022b</strain>
    </source>
</reference>
<dbReference type="AlphaFoldDB" id="A0AAW1CRY6"/>
<comment type="caution">
    <text evidence="1">The sequence shown here is derived from an EMBL/GenBank/DDBJ whole genome shotgun (WGS) entry which is preliminary data.</text>
</comment>
<sequence length="73" mass="8526">MAANTVRSCDLWLLEEKSSLCVLNTRCRIAIQNVKRTREHHWRISTYPLRCSPDLTSSSLRFPAKPDLNLQQR</sequence>
<accession>A0AAW1CRY6</accession>
<evidence type="ECO:0000313" key="2">
    <source>
        <dbReference type="Proteomes" id="UP001461498"/>
    </source>
</evidence>
<proteinExistence type="predicted"/>
<protein>
    <submittedName>
        <fullName evidence="1">Uncharacterized protein</fullName>
    </submittedName>
</protein>